<dbReference type="Pfam" id="PF13858">
    <property type="entry name" value="DUF4199"/>
    <property type="match status" value="1"/>
</dbReference>
<evidence type="ECO:0000313" key="3">
    <source>
        <dbReference type="Proteomes" id="UP001595615"/>
    </source>
</evidence>
<organism evidence="2 3">
    <name type="scientific">Sphingoaurantiacus capsulatus</name>
    <dbReference type="NCBI Taxonomy" id="1771310"/>
    <lineage>
        <taxon>Bacteria</taxon>
        <taxon>Pseudomonadati</taxon>
        <taxon>Pseudomonadota</taxon>
        <taxon>Alphaproteobacteria</taxon>
        <taxon>Sphingomonadales</taxon>
        <taxon>Sphingosinicellaceae</taxon>
        <taxon>Sphingoaurantiacus</taxon>
    </lineage>
</organism>
<sequence length="181" mass="19517">MLRNILTYGVIAGLIVGIPLFAMGVTLDHGHVGGAWGMVIGYTIMLVALTTVFVAVKRRRDVELGGVIRFWPAFGYGLAISTVAGLIYVLSWEAAMLFMDSSFAATYAQATLDAARADGASAAEMARLEAQMNDFVTMYANPAMRIAMTFFMEFFPVGLLVSLISAALLRNSRFMPAQVTA</sequence>
<dbReference type="EMBL" id="JBHRXV010000010">
    <property type="protein sequence ID" value="MFC3713235.1"/>
    <property type="molecule type" value="Genomic_DNA"/>
</dbReference>
<evidence type="ECO:0000256" key="1">
    <source>
        <dbReference type="SAM" id="Phobius"/>
    </source>
</evidence>
<feature type="transmembrane region" description="Helical" evidence="1">
    <location>
        <begin position="33"/>
        <end position="56"/>
    </location>
</feature>
<comment type="caution">
    <text evidence="2">The sequence shown here is derived from an EMBL/GenBank/DDBJ whole genome shotgun (WGS) entry which is preliminary data.</text>
</comment>
<dbReference type="Proteomes" id="UP001595615">
    <property type="component" value="Unassembled WGS sequence"/>
</dbReference>
<keyword evidence="1" id="KW-0472">Membrane</keyword>
<protein>
    <submittedName>
        <fullName evidence="2">DUF4199 domain-containing protein</fullName>
    </submittedName>
</protein>
<evidence type="ECO:0000313" key="2">
    <source>
        <dbReference type="EMBL" id="MFC3713235.1"/>
    </source>
</evidence>
<dbReference type="InterPro" id="IPR025250">
    <property type="entry name" value="DUF4199"/>
</dbReference>
<feature type="transmembrane region" description="Helical" evidence="1">
    <location>
        <begin position="68"/>
        <end position="90"/>
    </location>
</feature>
<keyword evidence="3" id="KW-1185">Reference proteome</keyword>
<accession>A0ABV7XAR8</accession>
<feature type="transmembrane region" description="Helical" evidence="1">
    <location>
        <begin position="5"/>
        <end position="27"/>
    </location>
</feature>
<gene>
    <name evidence="2" type="ORF">ACFOMD_11665</name>
</gene>
<keyword evidence="1" id="KW-0812">Transmembrane</keyword>
<dbReference type="RefSeq" id="WP_380861524.1">
    <property type="nucleotide sequence ID" value="NZ_JBHRXV010000010.1"/>
</dbReference>
<proteinExistence type="predicted"/>
<feature type="transmembrane region" description="Helical" evidence="1">
    <location>
        <begin position="146"/>
        <end position="169"/>
    </location>
</feature>
<reference evidence="3" key="1">
    <citation type="journal article" date="2019" name="Int. J. Syst. Evol. Microbiol.">
        <title>The Global Catalogue of Microorganisms (GCM) 10K type strain sequencing project: providing services to taxonomists for standard genome sequencing and annotation.</title>
        <authorList>
            <consortium name="The Broad Institute Genomics Platform"/>
            <consortium name="The Broad Institute Genome Sequencing Center for Infectious Disease"/>
            <person name="Wu L."/>
            <person name="Ma J."/>
        </authorList>
    </citation>
    <scope>NUCLEOTIDE SEQUENCE [LARGE SCALE GENOMIC DNA]</scope>
    <source>
        <strain evidence="3">KCTC 42644</strain>
    </source>
</reference>
<name>A0ABV7XAR8_9SPHN</name>
<keyword evidence="1" id="KW-1133">Transmembrane helix</keyword>